<evidence type="ECO:0000256" key="2">
    <source>
        <dbReference type="ARBA" id="ARBA00023015"/>
    </source>
</evidence>
<proteinExistence type="inferred from homology"/>
<dbReference type="GO" id="GO:0005829">
    <property type="term" value="C:cytosol"/>
    <property type="evidence" value="ECO:0007669"/>
    <property type="project" value="TreeGrafter"/>
</dbReference>
<dbReference type="InterPro" id="IPR011322">
    <property type="entry name" value="N-reg_PII-like_a/b"/>
</dbReference>
<keyword evidence="3" id="KW-0804">Transcription</keyword>
<comment type="function">
    <text evidence="1">Could be involved in the regulation of nitrogen fixation.</text>
</comment>
<gene>
    <name evidence="6" type="ORF">MNODULE_02070</name>
</gene>
<dbReference type="PROSITE" id="PS51343">
    <property type="entry name" value="PII_GLNB_DOM"/>
    <property type="match status" value="1"/>
</dbReference>
<name>A0A7X6DLQ0_9BACT</name>
<dbReference type="InterPro" id="IPR017918">
    <property type="entry name" value="N-reg_PII_CS"/>
</dbReference>
<evidence type="ECO:0000256" key="3">
    <source>
        <dbReference type="ARBA" id="ARBA00023163"/>
    </source>
</evidence>
<keyword evidence="2" id="KW-0805">Transcription regulation</keyword>
<dbReference type="EMBL" id="VTOW01000001">
    <property type="protein sequence ID" value="NKE69537.1"/>
    <property type="molecule type" value="Genomic_DNA"/>
</dbReference>
<comment type="caution">
    <text evidence="6">The sequence shown here is derived from an EMBL/GenBank/DDBJ whole genome shotgun (WGS) entry which is preliminary data.</text>
</comment>
<sequence>MKLIRAIIRPEREEAVLGRLEAAGLFAVTKMPVLGRGKQRGIQVGPVHYDILSKSMLLLIVGEEEYPRAIAAIEQGAGTGHPGDGKIFVQEVSESYTIRTGTKETESVSE</sequence>
<accession>A0A7X6DLQ0</accession>
<protein>
    <submittedName>
        <fullName evidence="6">P-II family nitrogen regulator</fullName>
    </submittedName>
</protein>
<keyword evidence="7" id="KW-1185">Reference proteome</keyword>
<evidence type="ECO:0000313" key="7">
    <source>
        <dbReference type="Proteomes" id="UP000534783"/>
    </source>
</evidence>
<dbReference type="SUPFAM" id="SSF54913">
    <property type="entry name" value="GlnB-like"/>
    <property type="match status" value="1"/>
</dbReference>
<dbReference type="Pfam" id="PF00543">
    <property type="entry name" value="P-II"/>
    <property type="match status" value="1"/>
</dbReference>
<dbReference type="PANTHER" id="PTHR30115">
    <property type="entry name" value="NITROGEN REGULATORY PROTEIN P-II"/>
    <property type="match status" value="1"/>
</dbReference>
<evidence type="ECO:0000256" key="4">
    <source>
        <dbReference type="ARBA" id="ARBA00023231"/>
    </source>
</evidence>
<organism evidence="6 7">
    <name type="scientific">Candidatus Manganitrophus noduliformans</name>
    <dbReference type="NCBI Taxonomy" id="2606439"/>
    <lineage>
        <taxon>Bacteria</taxon>
        <taxon>Pseudomonadati</taxon>
        <taxon>Nitrospirota</taxon>
        <taxon>Nitrospiria</taxon>
        <taxon>Candidatus Troglogloeales</taxon>
        <taxon>Candidatus Manganitrophaceae</taxon>
        <taxon>Candidatus Manganitrophus</taxon>
    </lineage>
</organism>
<evidence type="ECO:0000256" key="5">
    <source>
        <dbReference type="RuleBase" id="RU003936"/>
    </source>
</evidence>
<comment type="similarity">
    <text evidence="5">Belongs to the P(II) protein family.</text>
</comment>
<dbReference type="PRINTS" id="PR00340">
    <property type="entry name" value="PIIGLNB"/>
</dbReference>
<dbReference type="RefSeq" id="WP_168057833.1">
    <property type="nucleotide sequence ID" value="NZ_VTOW01000001.1"/>
</dbReference>
<dbReference type="GO" id="GO:0006808">
    <property type="term" value="P:regulation of nitrogen utilization"/>
    <property type="evidence" value="ECO:0007669"/>
    <property type="project" value="InterPro"/>
</dbReference>
<keyword evidence="4" id="KW-0535">Nitrogen fixation</keyword>
<dbReference type="Proteomes" id="UP000534783">
    <property type="component" value="Unassembled WGS sequence"/>
</dbReference>
<evidence type="ECO:0000256" key="1">
    <source>
        <dbReference type="ARBA" id="ARBA00002440"/>
    </source>
</evidence>
<reference evidence="6 7" key="1">
    <citation type="journal article" date="2020" name="Nature">
        <title>Bacterial chemolithoautotrophy via manganese oxidation.</title>
        <authorList>
            <person name="Yu H."/>
            <person name="Leadbetter J.R."/>
        </authorList>
    </citation>
    <scope>NUCLEOTIDE SEQUENCE [LARGE SCALE GENOMIC DNA]</scope>
    <source>
        <strain evidence="6 7">Mn-1</strain>
    </source>
</reference>
<evidence type="ECO:0000313" key="6">
    <source>
        <dbReference type="EMBL" id="NKE69537.1"/>
    </source>
</evidence>
<dbReference type="Gene3D" id="3.30.70.120">
    <property type="match status" value="1"/>
</dbReference>
<dbReference type="AlphaFoldDB" id="A0A7X6DLQ0"/>
<dbReference type="SMART" id="SM00938">
    <property type="entry name" value="P-II"/>
    <property type="match status" value="1"/>
</dbReference>
<dbReference type="PANTHER" id="PTHR30115:SF13">
    <property type="entry name" value="PII-LIKE PROTEIN GLNBI"/>
    <property type="match status" value="1"/>
</dbReference>
<dbReference type="GO" id="GO:0030234">
    <property type="term" value="F:enzyme regulator activity"/>
    <property type="evidence" value="ECO:0007669"/>
    <property type="project" value="InterPro"/>
</dbReference>
<dbReference type="InterPro" id="IPR015867">
    <property type="entry name" value="N-reg_PII/ATP_PRibTrfase_C"/>
</dbReference>
<dbReference type="PROSITE" id="PS00638">
    <property type="entry name" value="PII_GLNB_CTER"/>
    <property type="match status" value="1"/>
</dbReference>
<dbReference type="GO" id="GO:0005524">
    <property type="term" value="F:ATP binding"/>
    <property type="evidence" value="ECO:0007669"/>
    <property type="project" value="TreeGrafter"/>
</dbReference>
<dbReference type="InterPro" id="IPR002187">
    <property type="entry name" value="N-reg_PII"/>
</dbReference>